<keyword evidence="2" id="KW-0732">Signal</keyword>
<keyword evidence="4" id="KW-1185">Reference proteome</keyword>
<evidence type="ECO:0000313" key="3">
    <source>
        <dbReference type="EMBL" id="KAG2452684.1"/>
    </source>
</evidence>
<protein>
    <submittedName>
        <fullName evidence="3">Uncharacterized protein</fullName>
    </submittedName>
</protein>
<dbReference type="Proteomes" id="UP000613740">
    <property type="component" value="Unassembled WGS sequence"/>
</dbReference>
<feature type="signal peptide" evidence="2">
    <location>
        <begin position="1"/>
        <end position="27"/>
    </location>
</feature>
<dbReference type="OrthoDB" id="529994at2759"/>
<gene>
    <name evidence="3" type="ORF">HYH02_002916</name>
</gene>
<dbReference type="InterPro" id="IPR028994">
    <property type="entry name" value="Integrin_alpha_N"/>
</dbReference>
<sequence>MARRGLLYRNVICAVLAVLSFNCWGSAVDTTSVQKNVVPALDQDATHALTPDDKACELPHEWCRSPGAVLKRADCDGDEIADWVCLEPASSDAAATAGGTGSSSGPAAGGGGAGAGVRSVVRLGAGGDRRGAITSGKGCDSAASGWPNAPKKLCPKVFGGPDECEQPEDWCIHPAMRLDRVDCDADGVLDLVCSDGEGNRSLLRSSSSPPCDSEQDGWSLAPLEWCPQYFVDVRVCPRPGWWCNDTYAVLEQADCDGDLIKDWVCSDDRGRRGAIVSSQNCGAWDGATGWPDAPASYCPSYFKGKPCLRPEWWCESADDELSMYDCDEDGTLDFVCVNKVRGQRGVLLSDFRCNPFNNGTGWPNAPESMCLGFFEEEAAKKGATLPDTAAVAKD</sequence>
<accession>A0A835WRB9</accession>
<evidence type="ECO:0000313" key="4">
    <source>
        <dbReference type="Proteomes" id="UP000613740"/>
    </source>
</evidence>
<organism evidence="3 4">
    <name type="scientific">Chlamydomonas schloesseri</name>
    <dbReference type="NCBI Taxonomy" id="2026947"/>
    <lineage>
        <taxon>Eukaryota</taxon>
        <taxon>Viridiplantae</taxon>
        <taxon>Chlorophyta</taxon>
        <taxon>core chlorophytes</taxon>
        <taxon>Chlorophyceae</taxon>
        <taxon>CS clade</taxon>
        <taxon>Chlamydomonadales</taxon>
        <taxon>Chlamydomonadaceae</taxon>
        <taxon>Chlamydomonas</taxon>
    </lineage>
</organism>
<feature type="region of interest" description="Disordered" evidence="1">
    <location>
        <begin position="95"/>
        <end position="114"/>
    </location>
</feature>
<comment type="caution">
    <text evidence="3">The sequence shown here is derived from an EMBL/GenBank/DDBJ whole genome shotgun (WGS) entry which is preliminary data.</text>
</comment>
<dbReference type="SUPFAM" id="SSF69318">
    <property type="entry name" value="Integrin alpha N-terminal domain"/>
    <property type="match status" value="1"/>
</dbReference>
<feature type="chain" id="PRO_5032933782" evidence="2">
    <location>
        <begin position="28"/>
        <end position="394"/>
    </location>
</feature>
<evidence type="ECO:0000256" key="1">
    <source>
        <dbReference type="SAM" id="MobiDB-lite"/>
    </source>
</evidence>
<proteinExistence type="predicted"/>
<evidence type="ECO:0000256" key="2">
    <source>
        <dbReference type="SAM" id="SignalP"/>
    </source>
</evidence>
<reference evidence="3" key="1">
    <citation type="journal article" date="2020" name="bioRxiv">
        <title>Comparative genomics of Chlamydomonas.</title>
        <authorList>
            <person name="Craig R.J."/>
            <person name="Hasan A.R."/>
            <person name="Ness R.W."/>
            <person name="Keightley P.D."/>
        </authorList>
    </citation>
    <scope>NUCLEOTIDE SEQUENCE</scope>
    <source>
        <strain evidence="3">CCAP 11/173</strain>
    </source>
</reference>
<dbReference type="EMBL" id="JAEHOD010000005">
    <property type="protein sequence ID" value="KAG2452684.1"/>
    <property type="molecule type" value="Genomic_DNA"/>
</dbReference>
<feature type="compositionally biased region" description="Gly residues" evidence="1">
    <location>
        <begin position="98"/>
        <end position="114"/>
    </location>
</feature>
<name>A0A835WRB9_9CHLO</name>
<dbReference type="AlphaFoldDB" id="A0A835WRB9"/>